<accession>A0A246GBY6</accession>
<dbReference type="Proteomes" id="UP000198034">
    <property type="component" value="Unassembled WGS sequence"/>
</dbReference>
<keyword evidence="1" id="KW-0472">Membrane</keyword>
<feature type="domain" description="2TM" evidence="2">
    <location>
        <begin position="11"/>
        <end position="90"/>
    </location>
</feature>
<reference evidence="3 4" key="1">
    <citation type="journal article" date="2017" name="Infect. Genet. Evol.">
        <title>Comparative genome analysis of fish pathogen Flavobacterium columnare reveals extensive sequence diversity within the species.</title>
        <authorList>
            <person name="Kayansamruaj P."/>
            <person name="Dong H.T."/>
            <person name="Hirono I."/>
            <person name="Kondo H."/>
            <person name="Senapin S."/>
            <person name="Rodkhum C."/>
        </authorList>
    </citation>
    <scope>NUCLEOTIDE SEQUENCE [LARGE SCALE GENOMIC DNA]</scope>
    <source>
        <strain evidence="3 4">1214</strain>
    </source>
</reference>
<keyword evidence="1" id="KW-1133">Transmembrane helix</keyword>
<evidence type="ECO:0000313" key="4">
    <source>
        <dbReference type="Proteomes" id="UP000198034"/>
    </source>
</evidence>
<feature type="transmembrane region" description="Helical" evidence="1">
    <location>
        <begin position="49"/>
        <end position="72"/>
    </location>
</feature>
<proteinExistence type="predicted"/>
<sequence>MDINQQELYEYARLRIKQKRRLYFHFVIWFTASLFLLFANYILNTFPSFNWSIWVISIWALFFILHFIRVFITERFMNKKWEREQIEKLVFKQQRKLEQLQKDIQKNA</sequence>
<evidence type="ECO:0000313" key="3">
    <source>
        <dbReference type="EMBL" id="OWP78287.1"/>
    </source>
</evidence>
<name>A0A246GBY6_9FLAO</name>
<dbReference type="Pfam" id="PF13239">
    <property type="entry name" value="2TM"/>
    <property type="match status" value="1"/>
</dbReference>
<evidence type="ECO:0000259" key="2">
    <source>
        <dbReference type="Pfam" id="PF13239"/>
    </source>
</evidence>
<organism evidence="3 4">
    <name type="scientific">Flavobacterium columnare</name>
    <dbReference type="NCBI Taxonomy" id="996"/>
    <lineage>
        <taxon>Bacteria</taxon>
        <taxon>Pseudomonadati</taxon>
        <taxon>Bacteroidota</taxon>
        <taxon>Flavobacteriia</taxon>
        <taxon>Flavobacteriales</taxon>
        <taxon>Flavobacteriaceae</taxon>
        <taxon>Flavobacterium</taxon>
    </lineage>
</organism>
<gene>
    <name evidence="3" type="ORF">BWK62_05640</name>
</gene>
<dbReference type="AlphaFoldDB" id="A0A246GBY6"/>
<keyword evidence="1" id="KW-0812">Transmembrane</keyword>
<protein>
    <recommendedName>
        <fullName evidence="2">2TM domain-containing protein</fullName>
    </recommendedName>
</protein>
<evidence type="ECO:0000256" key="1">
    <source>
        <dbReference type="SAM" id="Phobius"/>
    </source>
</evidence>
<comment type="caution">
    <text evidence="3">The sequence shown here is derived from an EMBL/GenBank/DDBJ whole genome shotgun (WGS) entry which is preliminary data.</text>
</comment>
<feature type="transmembrane region" description="Helical" evidence="1">
    <location>
        <begin position="22"/>
        <end position="43"/>
    </location>
</feature>
<dbReference type="OrthoDB" id="1443721at2"/>
<dbReference type="EMBL" id="MTCY01000011">
    <property type="protein sequence ID" value="OWP78287.1"/>
    <property type="molecule type" value="Genomic_DNA"/>
</dbReference>
<dbReference type="InterPro" id="IPR025698">
    <property type="entry name" value="2TM_dom"/>
</dbReference>